<dbReference type="Gene3D" id="3.10.180.10">
    <property type="entry name" value="2,3-Dihydroxybiphenyl 1,2-Dioxygenase, domain 1"/>
    <property type="match status" value="1"/>
</dbReference>
<dbReference type="SUPFAM" id="SSF54593">
    <property type="entry name" value="Glyoxalase/Bleomycin resistance protein/Dihydroxybiphenyl dioxygenase"/>
    <property type="match status" value="1"/>
</dbReference>
<feature type="domain" description="VOC" evidence="1">
    <location>
        <begin position="4"/>
        <end position="118"/>
    </location>
</feature>
<sequence length="121" mass="12994">MNGLINWLEIPVTDMTRAIRFYEQVFETTLKRETMAQTDMAIFADREPGGALVASEGSRPSADGCLPYLHTPGLTALLARVQAAGGKTVFGPLQLPGDIGHIAHIIDSEGNRIGLHQPLVG</sequence>
<dbReference type="EMBL" id="AHJE01000020">
    <property type="protein sequence ID" value="EHP43335.1"/>
    <property type="molecule type" value="Genomic_DNA"/>
</dbReference>
<dbReference type="CDD" id="cd07247">
    <property type="entry name" value="SgaA_N_like"/>
    <property type="match status" value="1"/>
</dbReference>
<dbReference type="PROSITE" id="PS51819">
    <property type="entry name" value="VOC"/>
    <property type="match status" value="1"/>
</dbReference>
<reference evidence="2 3" key="1">
    <citation type="journal article" date="2012" name="J. Bacteriol.">
        <title>De Novo Genome Project of Cupriavidus basilensis OR16.</title>
        <authorList>
            <person name="Cserhati M."/>
            <person name="Kriszt B."/>
            <person name="Szoboszlay S."/>
            <person name="Toth A."/>
            <person name="Szabo I."/>
            <person name="Tancsics A."/>
            <person name="Nagy I."/>
            <person name="Horvath B."/>
            <person name="Nagy I."/>
            <person name="Kukolya J."/>
        </authorList>
    </citation>
    <scope>NUCLEOTIDE SEQUENCE [LARGE SCALE GENOMIC DNA]</scope>
    <source>
        <strain evidence="2 3">OR16</strain>
    </source>
</reference>
<proteinExistence type="predicted"/>
<dbReference type="AlphaFoldDB" id="H1S2D3"/>
<dbReference type="OrthoDB" id="8776491at2"/>
<dbReference type="PANTHER" id="PTHR33993:SF2">
    <property type="entry name" value="VOC DOMAIN-CONTAINING PROTEIN"/>
    <property type="match status" value="1"/>
</dbReference>
<accession>H1S2D3</accession>
<dbReference type="GO" id="GO:0051213">
    <property type="term" value="F:dioxygenase activity"/>
    <property type="evidence" value="ECO:0007669"/>
    <property type="project" value="UniProtKB-KW"/>
</dbReference>
<protein>
    <submittedName>
        <fullName evidence="2">Glyoxalase/bleomycin resistance protein/dioxygenase</fullName>
    </submittedName>
</protein>
<dbReference type="InterPro" id="IPR052164">
    <property type="entry name" value="Anthracycline_SecMetBiosynth"/>
</dbReference>
<comment type="caution">
    <text evidence="2">The sequence shown here is derived from an EMBL/GenBank/DDBJ whole genome shotgun (WGS) entry which is preliminary data.</text>
</comment>
<dbReference type="Pfam" id="PF00903">
    <property type="entry name" value="Glyoxalase"/>
    <property type="match status" value="1"/>
</dbReference>
<dbReference type="PANTHER" id="PTHR33993">
    <property type="entry name" value="GLYOXALASE-RELATED"/>
    <property type="match status" value="1"/>
</dbReference>
<dbReference type="RefSeq" id="WP_006157566.1">
    <property type="nucleotide sequence ID" value="NZ_AHJE01000020.1"/>
</dbReference>
<organism evidence="2 3">
    <name type="scientific">Cupriavidus basilensis OR16</name>
    <dbReference type="NCBI Taxonomy" id="1127483"/>
    <lineage>
        <taxon>Bacteria</taxon>
        <taxon>Pseudomonadati</taxon>
        <taxon>Pseudomonadota</taxon>
        <taxon>Betaproteobacteria</taxon>
        <taxon>Burkholderiales</taxon>
        <taxon>Burkholderiaceae</taxon>
        <taxon>Cupriavidus</taxon>
    </lineage>
</organism>
<dbReference type="Proteomes" id="UP000005808">
    <property type="component" value="Unassembled WGS sequence"/>
</dbReference>
<keyword evidence="2" id="KW-0560">Oxidoreductase</keyword>
<keyword evidence="2" id="KW-0223">Dioxygenase</keyword>
<gene>
    <name evidence="2" type="ORF">OR16_09299</name>
</gene>
<dbReference type="InterPro" id="IPR004360">
    <property type="entry name" value="Glyas_Fos-R_dOase_dom"/>
</dbReference>
<evidence type="ECO:0000313" key="3">
    <source>
        <dbReference type="Proteomes" id="UP000005808"/>
    </source>
</evidence>
<name>H1S2D3_9BURK</name>
<evidence type="ECO:0000313" key="2">
    <source>
        <dbReference type="EMBL" id="EHP43335.1"/>
    </source>
</evidence>
<dbReference type="PATRIC" id="fig|1127483.3.peg.1858"/>
<evidence type="ECO:0000259" key="1">
    <source>
        <dbReference type="PROSITE" id="PS51819"/>
    </source>
</evidence>
<dbReference type="InterPro" id="IPR029068">
    <property type="entry name" value="Glyas_Bleomycin-R_OHBP_Dase"/>
</dbReference>
<dbReference type="InterPro" id="IPR037523">
    <property type="entry name" value="VOC_core"/>
</dbReference>